<dbReference type="EMBL" id="VSRR010014127">
    <property type="protein sequence ID" value="MPC56650.1"/>
    <property type="molecule type" value="Genomic_DNA"/>
</dbReference>
<evidence type="ECO:0000256" key="1">
    <source>
        <dbReference type="SAM" id="MobiDB-lite"/>
    </source>
</evidence>
<accession>A0A5B7G8S5</accession>
<sequence length="24" mass="2481">MPPGTTGVRGGGQCRGSNSRYTKL</sequence>
<feature type="region of interest" description="Disordered" evidence="1">
    <location>
        <begin position="1"/>
        <end position="24"/>
    </location>
</feature>
<gene>
    <name evidence="2" type="ORF">E2C01_050615</name>
</gene>
<evidence type="ECO:0000313" key="2">
    <source>
        <dbReference type="EMBL" id="MPC56650.1"/>
    </source>
</evidence>
<organism evidence="2 3">
    <name type="scientific">Portunus trituberculatus</name>
    <name type="common">Swimming crab</name>
    <name type="synonym">Neptunus trituberculatus</name>
    <dbReference type="NCBI Taxonomy" id="210409"/>
    <lineage>
        <taxon>Eukaryota</taxon>
        <taxon>Metazoa</taxon>
        <taxon>Ecdysozoa</taxon>
        <taxon>Arthropoda</taxon>
        <taxon>Crustacea</taxon>
        <taxon>Multicrustacea</taxon>
        <taxon>Malacostraca</taxon>
        <taxon>Eumalacostraca</taxon>
        <taxon>Eucarida</taxon>
        <taxon>Decapoda</taxon>
        <taxon>Pleocyemata</taxon>
        <taxon>Brachyura</taxon>
        <taxon>Eubrachyura</taxon>
        <taxon>Portunoidea</taxon>
        <taxon>Portunidae</taxon>
        <taxon>Portuninae</taxon>
        <taxon>Portunus</taxon>
    </lineage>
</organism>
<feature type="compositionally biased region" description="Polar residues" evidence="1">
    <location>
        <begin position="15"/>
        <end position="24"/>
    </location>
</feature>
<evidence type="ECO:0000313" key="3">
    <source>
        <dbReference type="Proteomes" id="UP000324222"/>
    </source>
</evidence>
<comment type="caution">
    <text evidence="2">The sequence shown here is derived from an EMBL/GenBank/DDBJ whole genome shotgun (WGS) entry which is preliminary data.</text>
</comment>
<protein>
    <submittedName>
        <fullName evidence="2">Uncharacterized protein</fullName>
    </submittedName>
</protein>
<reference evidence="2 3" key="1">
    <citation type="submission" date="2019-05" db="EMBL/GenBank/DDBJ databases">
        <title>Another draft genome of Portunus trituberculatus and its Hox gene families provides insights of decapod evolution.</title>
        <authorList>
            <person name="Jeong J.-H."/>
            <person name="Song I."/>
            <person name="Kim S."/>
            <person name="Choi T."/>
            <person name="Kim D."/>
            <person name="Ryu S."/>
            <person name="Kim W."/>
        </authorList>
    </citation>
    <scope>NUCLEOTIDE SEQUENCE [LARGE SCALE GENOMIC DNA]</scope>
    <source>
        <tissue evidence="2">Muscle</tissue>
    </source>
</reference>
<proteinExistence type="predicted"/>
<dbReference type="AlphaFoldDB" id="A0A5B7G8S5"/>
<dbReference type="Proteomes" id="UP000324222">
    <property type="component" value="Unassembled WGS sequence"/>
</dbReference>
<name>A0A5B7G8S5_PORTR</name>
<keyword evidence="3" id="KW-1185">Reference proteome</keyword>